<dbReference type="EMBL" id="HG994364">
    <property type="protein sequence ID" value="CAF2333737.1"/>
    <property type="molecule type" value="Genomic_DNA"/>
</dbReference>
<dbReference type="PANTHER" id="PTHR20902">
    <property type="entry name" value="41-2 PROTEIN ANTIGEN-RELATED"/>
    <property type="match status" value="1"/>
</dbReference>
<dbReference type="PANTHER" id="PTHR20902:SF1">
    <property type="entry name" value="TRAFFICKING PROTEIN PARTICLE COMPLEX SUBUNIT"/>
    <property type="match status" value="1"/>
</dbReference>
<dbReference type="AlphaFoldDB" id="A0A817B1I7"/>
<dbReference type="GO" id="GO:0048193">
    <property type="term" value="P:Golgi vesicle transport"/>
    <property type="evidence" value="ECO:0007669"/>
    <property type="project" value="InterPro"/>
</dbReference>
<proteinExistence type="predicted"/>
<protein>
    <submittedName>
        <fullName evidence="1">(rape) hypothetical protein</fullName>
    </submittedName>
</protein>
<dbReference type="Proteomes" id="UP001295469">
    <property type="component" value="Chromosome A10"/>
</dbReference>
<evidence type="ECO:0000313" key="1">
    <source>
        <dbReference type="EMBL" id="CAF2333737.1"/>
    </source>
</evidence>
<sequence>MTILLNLKEEDAGYAVGARVMELLCYREKVLRWEPERDTVTWNFIFHEDEYMISERELLVNRLVMKNEEKCRCISIPKDMGTFNCGAFVAGIVKVSVFLGRFINRVQKWGKV</sequence>
<dbReference type="InterPro" id="IPR016696">
    <property type="entry name" value="TRAPP-I_su5"/>
</dbReference>
<name>A0A817B1I7_BRANA</name>
<accession>A0A817B1I7</accession>
<organism evidence="1">
    <name type="scientific">Brassica napus</name>
    <name type="common">Rape</name>
    <dbReference type="NCBI Taxonomy" id="3708"/>
    <lineage>
        <taxon>Eukaryota</taxon>
        <taxon>Viridiplantae</taxon>
        <taxon>Streptophyta</taxon>
        <taxon>Embryophyta</taxon>
        <taxon>Tracheophyta</taxon>
        <taxon>Spermatophyta</taxon>
        <taxon>Magnoliopsida</taxon>
        <taxon>eudicotyledons</taxon>
        <taxon>Gunneridae</taxon>
        <taxon>Pentapetalae</taxon>
        <taxon>rosids</taxon>
        <taxon>malvids</taxon>
        <taxon>Brassicales</taxon>
        <taxon>Brassicaceae</taxon>
        <taxon>Brassiceae</taxon>
        <taxon>Brassica</taxon>
    </lineage>
</organism>
<dbReference type="InterPro" id="IPR024096">
    <property type="entry name" value="NO_sig/Golgi_transp_ligand-bd"/>
</dbReference>
<gene>
    <name evidence="1" type="ORF">DARMORV10_A10P16140.1</name>
</gene>
<dbReference type="GO" id="GO:0030008">
    <property type="term" value="C:TRAPP complex"/>
    <property type="evidence" value="ECO:0007669"/>
    <property type="project" value="InterPro"/>
</dbReference>
<dbReference type="SUPFAM" id="SSF111126">
    <property type="entry name" value="Ligand-binding domain in the NO signalling and Golgi transport"/>
    <property type="match status" value="1"/>
</dbReference>
<reference evidence="1" key="1">
    <citation type="submission" date="2021-01" db="EMBL/GenBank/DDBJ databases">
        <authorList>
            <consortium name="Genoscope - CEA"/>
            <person name="William W."/>
        </authorList>
    </citation>
    <scope>NUCLEOTIDE SEQUENCE</scope>
</reference>